<dbReference type="InterPro" id="IPR016164">
    <property type="entry name" value="FAD-linked_Oxase-like_C"/>
</dbReference>
<dbReference type="InterPro" id="IPR006094">
    <property type="entry name" value="Oxid_FAD_bind_N"/>
</dbReference>
<dbReference type="GO" id="GO:0016020">
    <property type="term" value="C:membrane"/>
    <property type="evidence" value="ECO:0007669"/>
    <property type="project" value="InterPro"/>
</dbReference>
<dbReference type="InterPro" id="IPR036318">
    <property type="entry name" value="FAD-bd_PCMH-like_sf"/>
</dbReference>
<feature type="domain" description="FAD-binding PCMH-type" evidence="4">
    <location>
        <begin position="23"/>
        <end position="193"/>
    </location>
</feature>
<evidence type="ECO:0000259" key="4">
    <source>
        <dbReference type="PROSITE" id="PS51387"/>
    </source>
</evidence>
<dbReference type="Pfam" id="PF01565">
    <property type="entry name" value="FAD_binding_4"/>
    <property type="match status" value="1"/>
</dbReference>
<evidence type="ECO:0000256" key="2">
    <source>
        <dbReference type="ARBA" id="ARBA00022827"/>
    </source>
</evidence>
<dbReference type="InterPro" id="IPR016171">
    <property type="entry name" value="Vanillyl_alc_oxidase_C-sub2"/>
</dbReference>
<dbReference type="AlphaFoldDB" id="A0A6S6U4X3"/>
<keyword evidence="1" id="KW-0285">Flavoprotein</keyword>
<dbReference type="Gene3D" id="3.30.43.10">
    <property type="entry name" value="Uridine Diphospho-n-acetylenolpyruvylglucosamine Reductase, domain 2"/>
    <property type="match status" value="1"/>
</dbReference>
<name>A0A6S6U4X3_9BACT</name>
<dbReference type="Gene3D" id="3.30.465.10">
    <property type="match status" value="1"/>
</dbReference>
<dbReference type="PIRSF" id="PIRSF000136">
    <property type="entry name" value="LGO_GLO"/>
    <property type="match status" value="1"/>
</dbReference>
<dbReference type="InterPro" id="IPR016167">
    <property type="entry name" value="FAD-bd_PCMH_sub1"/>
</dbReference>
<dbReference type="PANTHER" id="PTHR43762">
    <property type="entry name" value="L-GULONOLACTONE OXIDASE"/>
    <property type="match status" value="1"/>
</dbReference>
<dbReference type="InterPro" id="IPR016166">
    <property type="entry name" value="FAD-bd_PCMH"/>
</dbReference>
<dbReference type="GO" id="GO:0071949">
    <property type="term" value="F:FAD binding"/>
    <property type="evidence" value="ECO:0007669"/>
    <property type="project" value="InterPro"/>
</dbReference>
<organism evidence="5">
    <name type="scientific">uncultured Aureispira sp</name>
    <dbReference type="NCBI Taxonomy" id="1331704"/>
    <lineage>
        <taxon>Bacteria</taxon>
        <taxon>Pseudomonadati</taxon>
        <taxon>Bacteroidota</taxon>
        <taxon>Saprospiria</taxon>
        <taxon>Saprospirales</taxon>
        <taxon>Saprospiraceae</taxon>
        <taxon>Aureispira</taxon>
        <taxon>environmental samples</taxon>
    </lineage>
</organism>
<dbReference type="NCBIfam" id="TIGR01679">
    <property type="entry name" value="bact_FAD_ox"/>
    <property type="match status" value="1"/>
</dbReference>
<dbReference type="PROSITE" id="PS51387">
    <property type="entry name" value="FAD_PCMH"/>
    <property type="match status" value="1"/>
</dbReference>
<evidence type="ECO:0000256" key="3">
    <source>
        <dbReference type="ARBA" id="ARBA00023002"/>
    </source>
</evidence>
<evidence type="ECO:0000256" key="1">
    <source>
        <dbReference type="ARBA" id="ARBA00022630"/>
    </source>
</evidence>
<sequence>MIDGLIKSVGKKGTKWSNWAGNVECVAEHIFYPRTEHEIVEIVHLANTEKKRIRVVGEGHSFSGLVATDHFIISLEYMTGIIEVDKQKLVATAWAGTSINKANTALFKSGLAMINLGDIDVQSLGGATATGTHGTGTSFGNVSTEITAFTIITAKGEILNCSKDQNTDVFMAGRVSLGALGIITKMTFNVVEAYKLEYSSSSNDFYKTLETLEDYNEKNRNFEFYYFPHSNKLQIKESNRTDKPVKNNKILAYINDVFLENTVMNIVSRIGITFPSTAKALSRWMAKAVPKGTTIDYSHEIYATVRTVYFKEMEYNIPIEHFKACIQEFKDLLEKSEYFVFFPVECRFVKGDDIWLSPAYGRDSAYIAIHVFINQEHDPYFKDMEALFMRYNGRPHWGKMHTRTADTLSTTYEKWADFLALRAKLDPHKLFLNPHLEAVFGLQD</sequence>
<dbReference type="Gene3D" id="3.30.70.2520">
    <property type="match status" value="1"/>
</dbReference>
<protein>
    <submittedName>
        <fullName evidence="5">Oxidoreductase, FAD-binding</fullName>
    </submittedName>
</protein>
<dbReference type="Gene3D" id="1.10.45.10">
    <property type="entry name" value="Vanillyl-alcohol Oxidase, Chain A, domain 4"/>
    <property type="match status" value="1"/>
</dbReference>
<evidence type="ECO:0000313" key="5">
    <source>
        <dbReference type="EMBL" id="CAA6828056.1"/>
    </source>
</evidence>
<dbReference type="GO" id="GO:0003885">
    <property type="term" value="F:D-arabinono-1,4-lactone oxidase activity"/>
    <property type="evidence" value="ECO:0007669"/>
    <property type="project" value="InterPro"/>
</dbReference>
<reference evidence="5" key="1">
    <citation type="submission" date="2020-01" db="EMBL/GenBank/DDBJ databases">
        <authorList>
            <person name="Meier V. D."/>
            <person name="Meier V D."/>
        </authorList>
    </citation>
    <scope>NUCLEOTIDE SEQUENCE</scope>
    <source>
        <strain evidence="5">HLG_WM_MAG_10</strain>
    </source>
</reference>
<dbReference type="SUPFAM" id="SSF56176">
    <property type="entry name" value="FAD-binding/transporter-associated domain-like"/>
    <property type="match status" value="1"/>
</dbReference>
<dbReference type="PANTHER" id="PTHR43762:SF1">
    <property type="entry name" value="D-ARABINONO-1,4-LACTONE OXIDASE"/>
    <property type="match status" value="1"/>
</dbReference>
<keyword evidence="3" id="KW-0560">Oxidoreductase</keyword>
<gene>
    <name evidence="5" type="ORF">HELGO_WM22072</name>
</gene>
<dbReference type="Pfam" id="PF04030">
    <property type="entry name" value="ALO"/>
    <property type="match status" value="1"/>
</dbReference>
<proteinExistence type="predicted"/>
<dbReference type="InterPro" id="IPR016169">
    <property type="entry name" value="FAD-bd_PCMH_sub2"/>
</dbReference>
<dbReference type="EMBL" id="CACVAQ010000420">
    <property type="protein sequence ID" value="CAA6828056.1"/>
    <property type="molecule type" value="Genomic_DNA"/>
</dbReference>
<dbReference type="InterPro" id="IPR007173">
    <property type="entry name" value="ALO_C"/>
</dbReference>
<dbReference type="SUPFAM" id="SSF55103">
    <property type="entry name" value="FAD-linked oxidases, C-terminal domain"/>
    <property type="match status" value="1"/>
</dbReference>
<dbReference type="InterPro" id="IPR010031">
    <property type="entry name" value="FAD_lactone_oxidase-like"/>
</dbReference>
<keyword evidence="2" id="KW-0274">FAD</keyword>
<accession>A0A6S6U4X3</accession>